<evidence type="ECO:0000313" key="12">
    <source>
        <dbReference type="EMBL" id="CAF0915756.1"/>
    </source>
</evidence>
<evidence type="ECO:0000259" key="10">
    <source>
        <dbReference type="Pfam" id="PF11838"/>
    </source>
</evidence>
<dbReference type="Pfam" id="PF11838">
    <property type="entry name" value="ERAP1_C"/>
    <property type="match status" value="1"/>
</dbReference>
<keyword evidence="8" id="KW-1133">Transmembrane helix</keyword>
<dbReference type="GO" id="GO:0005615">
    <property type="term" value="C:extracellular space"/>
    <property type="evidence" value="ECO:0007669"/>
    <property type="project" value="TreeGrafter"/>
</dbReference>
<dbReference type="PANTHER" id="PTHR11533:SF21">
    <property type="entry name" value="AMINOPEPTIDASE"/>
    <property type="match status" value="1"/>
</dbReference>
<keyword evidence="5 7" id="KW-0862">Zinc</keyword>
<keyword evidence="2" id="KW-0645">Protease</keyword>
<name>A0A814AMV9_9BILA</name>
<dbReference type="Pfam" id="PF17900">
    <property type="entry name" value="Peptidase_M1_N"/>
    <property type="match status" value="1"/>
</dbReference>
<dbReference type="InterPro" id="IPR042097">
    <property type="entry name" value="Aminopeptidase_N-like_N_sf"/>
</dbReference>
<dbReference type="InterPro" id="IPR050344">
    <property type="entry name" value="Peptidase_M1_aminopeptidases"/>
</dbReference>
<keyword evidence="8" id="KW-0812">Transmembrane</keyword>
<dbReference type="EMBL" id="CAJNOC010002153">
    <property type="protein sequence ID" value="CAF0915756.1"/>
    <property type="molecule type" value="Genomic_DNA"/>
</dbReference>
<keyword evidence="3 7" id="KW-0479">Metal-binding</keyword>
<dbReference type="InterPro" id="IPR045357">
    <property type="entry name" value="Aminopeptidase_N-like_N"/>
</dbReference>
<organism evidence="12 13">
    <name type="scientific">Brachionus calyciflorus</name>
    <dbReference type="NCBI Taxonomy" id="104777"/>
    <lineage>
        <taxon>Eukaryota</taxon>
        <taxon>Metazoa</taxon>
        <taxon>Spiralia</taxon>
        <taxon>Gnathifera</taxon>
        <taxon>Rotifera</taxon>
        <taxon>Eurotatoria</taxon>
        <taxon>Monogononta</taxon>
        <taxon>Pseudotrocha</taxon>
        <taxon>Ploima</taxon>
        <taxon>Brachionidae</taxon>
        <taxon>Brachionus</taxon>
    </lineage>
</organism>
<feature type="transmembrane region" description="Helical" evidence="8">
    <location>
        <begin position="27"/>
        <end position="48"/>
    </location>
</feature>
<dbReference type="Proteomes" id="UP000663879">
    <property type="component" value="Unassembled WGS sequence"/>
</dbReference>
<evidence type="ECO:0000259" key="11">
    <source>
        <dbReference type="Pfam" id="PF17900"/>
    </source>
</evidence>
<dbReference type="CDD" id="cd09601">
    <property type="entry name" value="M1_APN-Q_like"/>
    <property type="match status" value="1"/>
</dbReference>
<dbReference type="GO" id="GO:0042277">
    <property type="term" value="F:peptide binding"/>
    <property type="evidence" value="ECO:0007669"/>
    <property type="project" value="TreeGrafter"/>
</dbReference>
<keyword evidence="4" id="KW-0378">Hydrolase</keyword>
<evidence type="ECO:0000256" key="5">
    <source>
        <dbReference type="ARBA" id="ARBA00022833"/>
    </source>
</evidence>
<keyword evidence="13" id="KW-1185">Reference proteome</keyword>
<dbReference type="InterPro" id="IPR027268">
    <property type="entry name" value="Peptidase_M4/M1_CTD_sf"/>
</dbReference>
<evidence type="ECO:0008006" key="14">
    <source>
        <dbReference type="Google" id="ProtNLM"/>
    </source>
</evidence>
<dbReference type="Gene3D" id="2.60.40.1730">
    <property type="entry name" value="tricorn interacting facor f3 domain"/>
    <property type="match status" value="1"/>
</dbReference>
<dbReference type="GO" id="GO:0070006">
    <property type="term" value="F:metalloaminopeptidase activity"/>
    <property type="evidence" value="ECO:0007669"/>
    <property type="project" value="TreeGrafter"/>
</dbReference>
<dbReference type="PRINTS" id="PR00756">
    <property type="entry name" value="ALADIPTASE"/>
</dbReference>
<evidence type="ECO:0000256" key="6">
    <source>
        <dbReference type="ARBA" id="ARBA00023049"/>
    </source>
</evidence>
<feature type="domain" description="Peptidase M1 membrane alanine aminopeptidase" evidence="9">
    <location>
        <begin position="376"/>
        <end position="566"/>
    </location>
</feature>
<dbReference type="GO" id="GO:0006508">
    <property type="term" value="P:proteolysis"/>
    <property type="evidence" value="ECO:0007669"/>
    <property type="project" value="UniProtKB-KW"/>
</dbReference>
<dbReference type="GO" id="GO:0008270">
    <property type="term" value="F:zinc ion binding"/>
    <property type="evidence" value="ECO:0007669"/>
    <property type="project" value="InterPro"/>
</dbReference>
<dbReference type="GO" id="GO:0043171">
    <property type="term" value="P:peptide catabolic process"/>
    <property type="evidence" value="ECO:0007669"/>
    <property type="project" value="TreeGrafter"/>
</dbReference>
<proteinExistence type="inferred from homology"/>
<dbReference type="InterPro" id="IPR034016">
    <property type="entry name" value="M1_APN-typ"/>
</dbReference>
<evidence type="ECO:0000256" key="7">
    <source>
        <dbReference type="PIRSR" id="PIRSR634016-3"/>
    </source>
</evidence>
<dbReference type="InterPro" id="IPR014782">
    <property type="entry name" value="Peptidase_M1_dom"/>
</dbReference>
<dbReference type="GO" id="GO:0016020">
    <property type="term" value="C:membrane"/>
    <property type="evidence" value="ECO:0007669"/>
    <property type="project" value="TreeGrafter"/>
</dbReference>
<dbReference type="PANTHER" id="PTHR11533">
    <property type="entry name" value="PROTEASE M1 ZINC METALLOPROTEASE"/>
    <property type="match status" value="1"/>
</dbReference>
<dbReference type="Gene3D" id="1.10.390.10">
    <property type="entry name" value="Neutral Protease Domain 2"/>
    <property type="match status" value="1"/>
</dbReference>
<evidence type="ECO:0000259" key="9">
    <source>
        <dbReference type="Pfam" id="PF01433"/>
    </source>
</evidence>
<reference evidence="12" key="1">
    <citation type="submission" date="2021-02" db="EMBL/GenBank/DDBJ databases">
        <authorList>
            <person name="Nowell W R."/>
        </authorList>
    </citation>
    <scope>NUCLEOTIDE SEQUENCE</scope>
    <source>
        <strain evidence="12">Ploen Becks lab</strain>
    </source>
</reference>
<comment type="cofactor">
    <cofactor evidence="7">
        <name>Zn(2+)</name>
        <dbReference type="ChEBI" id="CHEBI:29105"/>
    </cofactor>
    <text evidence="7">Binds 1 zinc ion per subunit.</text>
</comment>
<gene>
    <name evidence="12" type="ORF">OXX778_LOCUS12138</name>
</gene>
<dbReference type="Gene3D" id="1.25.50.20">
    <property type="match status" value="1"/>
</dbReference>
<dbReference type="InterPro" id="IPR001930">
    <property type="entry name" value="Peptidase_M1"/>
</dbReference>
<keyword evidence="6" id="KW-0482">Metalloprotease</keyword>
<feature type="domain" description="ERAP1-like C-terminal" evidence="10">
    <location>
        <begin position="671"/>
        <end position="981"/>
    </location>
</feature>
<evidence type="ECO:0000256" key="3">
    <source>
        <dbReference type="ARBA" id="ARBA00022723"/>
    </source>
</evidence>
<dbReference type="AlphaFoldDB" id="A0A814AMV9"/>
<comment type="caution">
    <text evidence="12">The sequence shown here is derived from an EMBL/GenBank/DDBJ whole genome shotgun (WGS) entry which is preliminary data.</text>
</comment>
<protein>
    <recommendedName>
        <fullName evidence="14">Aminopeptidase</fullName>
    </recommendedName>
</protein>
<dbReference type="SUPFAM" id="SSF55486">
    <property type="entry name" value="Metalloproteases ('zincins'), catalytic domain"/>
    <property type="match status" value="1"/>
</dbReference>
<evidence type="ECO:0000256" key="1">
    <source>
        <dbReference type="ARBA" id="ARBA00010136"/>
    </source>
</evidence>
<dbReference type="SUPFAM" id="SSF63737">
    <property type="entry name" value="Leukotriene A4 hydrolase N-terminal domain"/>
    <property type="match status" value="1"/>
</dbReference>
<evidence type="ECO:0000313" key="13">
    <source>
        <dbReference type="Proteomes" id="UP000663879"/>
    </source>
</evidence>
<feature type="binding site" evidence="7">
    <location>
        <position position="448"/>
    </location>
    <ligand>
        <name>Zn(2+)</name>
        <dbReference type="ChEBI" id="CHEBI:29105"/>
        <note>catalytic</note>
    </ligand>
</feature>
<accession>A0A814AMV9</accession>
<dbReference type="GO" id="GO:0005737">
    <property type="term" value="C:cytoplasm"/>
    <property type="evidence" value="ECO:0007669"/>
    <property type="project" value="TreeGrafter"/>
</dbReference>
<dbReference type="InterPro" id="IPR024571">
    <property type="entry name" value="ERAP1-like_C_dom"/>
</dbReference>
<keyword evidence="8" id="KW-0472">Membrane</keyword>
<sequence length="1034" mass="120440">MSSIVTPVQDNQSSDNKNKIFISYKLVAAYATFVVVVSVLVGVLPALVNRPICETSRDFIISGENKLELKQEVSNLKKSNYEILKKLYENSTKNSKDISTCSEIYESTNGELWESLRLPKNIIPHKYNIKLYAPNFSAETYSGQVSIEIEIIEPTEYIILNAKFLKVYSPSLKDISGNEIELACDGLYLPNDYYIVKSKQKLSSQKKYILSILYAGYLNVFSSGIFEIKYNNVGNEFEGSMLASHFEPLDARKGYPCFDEPQLKASYKFEVYHPEGTQALSNWPAQSDQILENGEILTIFQETPRLPSYLIGLIIFNKSDFTYIEKKSQHNTPIRIWARKNYVDSGLVNDPLDMTVDLFNSLEKIFKDEVGEAIPPKIDVFAAPFYPQEAVPHAGLVIFEENKLLFNSKTVQERKRQSITLEMAKQLTEFWFGNYVTFSWWSELWLQESLANYLKYKVVEMAYPDWRIYDQFITEELINVLVEDSYPSSHPVIKQVNSPTEIDELFDDVETSKGAAILRMMEYEIGSYDFMLGLKNYLTRSQNGIGNSEKLWEVLDNIRKWPAKDFAIRWLTQANYPLVRARINQKVDGKFYLDISQERFKSEYSIFGNEDLYPTQFNYTWYIPLRCTFGKSYTDPEPIDFDFDIDTKEFSAVIGNGDVEYNWFHCDERFAGYYLLDYSVENWENLGFALKAKNEYLEAVDRSNLIHNIFMNTFTGKTSYFQLTDFLSYLPKEKEYLPWKTVHKHISDLANVLEYKRSFYPVSRYFVTMLQEIEHDDNIWEASMNHVEELKREILLELSCRMQDTLCLRNATNLWPEVFQSIITGVNKLPAHVKQVVYNYHLQNTYSTNEWRITLQDFELFDDIQEREMLLEAITYTRLPSLLNKFLSSLSEDQFKKNEFFNAIRLLSKNPLGRELVWDYYRSNFANLNAIFGFENINIGKMLLDISSSFSEEFMYFELLNFIYKTDDGASKNARLRAIEIVSTNVVWIYNKEDEIIEAFSGGRTTNNEGSTKIGSLKLKKRLLEAYKTKIRSS</sequence>
<evidence type="ECO:0000256" key="8">
    <source>
        <dbReference type="SAM" id="Phobius"/>
    </source>
</evidence>
<dbReference type="Pfam" id="PF01433">
    <property type="entry name" value="Peptidase_M1"/>
    <property type="match status" value="1"/>
</dbReference>
<comment type="similarity">
    <text evidence="1">Belongs to the peptidase M1 family.</text>
</comment>
<evidence type="ECO:0000256" key="4">
    <source>
        <dbReference type="ARBA" id="ARBA00022801"/>
    </source>
</evidence>
<feature type="domain" description="Aminopeptidase N-like N-terminal" evidence="11">
    <location>
        <begin position="124"/>
        <end position="310"/>
    </location>
</feature>
<dbReference type="OrthoDB" id="10022107at2759"/>
<evidence type="ECO:0000256" key="2">
    <source>
        <dbReference type="ARBA" id="ARBA00022670"/>
    </source>
</evidence>